<accession>A0A931JAL6</accession>
<dbReference type="Proteomes" id="UP000613266">
    <property type="component" value="Unassembled WGS sequence"/>
</dbReference>
<dbReference type="EMBL" id="JAEDAK010000023">
    <property type="protein sequence ID" value="MBH9579472.1"/>
    <property type="molecule type" value="Genomic_DNA"/>
</dbReference>
<dbReference type="PIRSF" id="PIRSF030561">
    <property type="entry name" value="UCP030561"/>
    <property type="match status" value="1"/>
</dbReference>
<feature type="domain" description="SnoaL-like" evidence="1">
    <location>
        <begin position="13"/>
        <end position="105"/>
    </location>
</feature>
<dbReference type="AlphaFoldDB" id="A0A931JAL6"/>
<organism evidence="2 3">
    <name type="scientific">Inhella proteolytica</name>
    <dbReference type="NCBI Taxonomy" id="2795029"/>
    <lineage>
        <taxon>Bacteria</taxon>
        <taxon>Pseudomonadati</taxon>
        <taxon>Pseudomonadota</taxon>
        <taxon>Betaproteobacteria</taxon>
        <taxon>Burkholderiales</taxon>
        <taxon>Sphaerotilaceae</taxon>
        <taxon>Inhella</taxon>
    </lineage>
</organism>
<keyword evidence="3" id="KW-1185">Reference proteome</keyword>
<name>A0A931JAL6_9BURK</name>
<comment type="caution">
    <text evidence="2">The sequence shown here is derived from an EMBL/GenBank/DDBJ whole genome shotgun (WGS) entry which is preliminary data.</text>
</comment>
<dbReference type="RefSeq" id="WP_198113422.1">
    <property type="nucleotide sequence ID" value="NZ_JAEDAK010000023.1"/>
</dbReference>
<gene>
    <name evidence="2" type="ORF">I7X39_21450</name>
</gene>
<reference evidence="2" key="1">
    <citation type="submission" date="2020-12" db="EMBL/GenBank/DDBJ databases">
        <title>The genome sequence of Inhella sp. 1Y17.</title>
        <authorList>
            <person name="Liu Y."/>
        </authorList>
    </citation>
    <scope>NUCLEOTIDE SEQUENCE</scope>
    <source>
        <strain evidence="2">1Y17</strain>
    </source>
</reference>
<evidence type="ECO:0000313" key="3">
    <source>
        <dbReference type="Proteomes" id="UP000613266"/>
    </source>
</evidence>
<evidence type="ECO:0000313" key="2">
    <source>
        <dbReference type="EMBL" id="MBH9579472.1"/>
    </source>
</evidence>
<proteinExistence type="predicted"/>
<dbReference type="SUPFAM" id="SSF54427">
    <property type="entry name" value="NTF2-like"/>
    <property type="match status" value="1"/>
</dbReference>
<dbReference type="InterPro" id="IPR032710">
    <property type="entry name" value="NTF2-like_dom_sf"/>
</dbReference>
<sequence length="111" mass="12430">MTPAQLAQEQLIAYNERNLDRFLACYAEDFALYRPPAAEPVLRGKAALAAHYANNRFNLPGLHAELLGRLVVGSKVFDHERVHGVRPEPFEVVASYEVRDGLIVAAYFFDA</sequence>
<protein>
    <submittedName>
        <fullName evidence="2">Nuclear transport factor 2 family protein</fullName>
    </submittedName>
</protein>
<dbReference type="Pfam" id="PF12680">
    <property type="entry name" value="SnoaL_2"/>
    <property type="match status" value="1"/>
</dbReference>
<dbReference type="Gene3D" id="3.10.450.50">
    <property type="match status" value="1"/>
</dbReference>
<evidence type="ECO:0000259" key="1">
    <source>
        <dbReference type="Pfam" id="PF12680"/>
    </source>
</evidence>
<dbReference type="InterPro" id="IPR008317">
    <property type="entry name" value="UCP030561"/>
</dbReference>
<dbReference type="InterPro" id="IPR037401">
    <property type="entry name" value="SnoaL-like"/>
</dbReference>